<dbReference type="PANTHER" id="PTHR42770">
    <property type="entry name" value="AMINO ACID TRANSPORTER-RELATED"/>
    <property type="match status" value="1"/>
</dbReference>
<feature type="transmembrane region" description="Helical" evidence="6">
    <location>
        <begin position="91"/>
        <end position="108"/>
    </location>
</feature>
<dbReference type="AlphaFoldDB" id="U2FUW6"/>
<dbReference type="PANTHER" id="PTHR42770:SF7">
    <property type="entry name" value="MEMBRANE PROTEIN"/>
    <property type="match status" value="1"/>
</dbReference>
<dbReference type="InterPro" id="IPR050367">
    <property type="entry name" value="APC_superfamily"/>
</dbReference>
<dbReference type="STRING" id="1033802.SSPSH_003033"/>
<reference evidence="7 8" key="2">
    <citation type="journal article" date="2013" name="PLoS ONE">
        <title>INDIGO - INtegrated Data Warehouse of MIcrobial GenOmes with Examples from the Red Sea Extremophiles.</title>
        <authorList>
            <person name="Alam I."/>
            <person name="Antunes A."/>
            <person name="Kamau A.A."/>
            <person name="Ba Alawi W."/>
            <person name="Kalkatawi M."/>
            <person name="Stingl U."/>
            <person name="Bajic V.B."/>
        </authorList>
    </citation>
    <scope>NUCLEOTIDE SEQUENCE [LARGE SCALE GENOMIC DNA]</scope>
    <source>
        <strain evidence="7 8">E1L3A</strain>
    </source>
</reference>
<gene>
    <name evidence="7" type="ORF">SSPSH_003033</name>
</gene>
<feature type="transmembrane region" description="Helical" evidence="6">
    <location>
        <begin position="114"/>
        <end position="139"/>
    </location>
</feature>
<dbReference type="Gene3D" id="1.20.1740.10">
    <property type="entry name" value="Amino acid/polyamine transporter I"/>
    <property type="match status" value="1"/>
</dbReference>
<evidence type="ECO:0000256" key="2">
    <source>
        <dbReference type="ARBA" id="ARBA00022475"/>
    </source>
</evidence>
<keyword evidence="5 6" id="KW-0472">Membrane</keyword>
<comment type="caution">
    <text evidence="7">The sequence shown here is derived from an EMBL/GenBank/DDBJ whole genome shotgun (WGS) entry which is preliminary data.</text>
</comment>
<evidence type="ECO:0000256" key="1">
    <source>
        <dbReference type="ARBA" id="ARBA00004651"/>
    </source>
</evidence>
<evidence type="ECO:0000313" key="7">
    <source>
        <dbReference type="EMBL" id="ERJ18118.1"/>
    </source>
</evidence>
<proteinExistence type="predicted"/>
<dbReference type="eggNOG" id="COG0833">
    <property type="taxonomic scope" value="Bacteria"/>
</dbReference>
<dbReference type="InterPro" id="IPR002293">
    <property type="entry name" value="AA/rel_permease1"/>
</dbReference>
<evidence type="ECO:0000256" key="5">
    <source>
        <dbReference type="ARBA" id="ARBA00023136"/>
    </source>
</evidence>
<comment type="subcellular location">
    <subcellularLocation>
        <location evidence="1">Cell membrane</location>
        <topology evidence="1">Multi-pass membrane protein</topology>
    </subcellularLocation>
</comment>
<reference evidence="7 8" key="1">
    <citation type="journal article" date="2011" name="J. Bacteriol.">
        <title>Genome sequence of Salinisphaera shabanensis, a gammaproteobacterium from the harsh, variable environment of the brine-seawater interface of the Shaban Deep in the Red Sea.</title>
        <authorList>
            <person name="Antunes A."/>
            <person name="Alam I."/>
            <person name="Bajic V.B."/>
            <person name="Stingl U."/>
        </authorList>
    </citation>
    <scope>NUCLEOTIDE SEQUENCE [LARGE SCALE GENOMIC DNA]</scope>
    <source>
        <strain evidence="7 8">E1L3A</strain>
    </source>
</reference>
<keyword evidence="3 6" id="KW-0812">Transmembrane</keyword>
<organism evidence="7 8">
    <name type="scientific">Salinisphaera shabanensis E1L3A</name>
    <dbReference type="NCBI Taxonomy" id="1033802"/>
    <lineage>
        <taxon>Bacteria</taxon>
        <taxon>Pseudomonadati</taxon>
        <taxon>Pseudomonadota</taxon>
        <taxon>Gammaproteobacteria</taxon>
        <taxon>Salinisphaerales</taxon>
        <taxon>Salinisphaeraceae</taxon>
        <taxon>Salinisphaera</taxon>
    </lineage>
</organism>
<sequence length="227" mass="23762">MIFLLGTAVLVVFLLAGAVGAEAIGDSGVPLVTALKNSGSETLGTIVNVLGLAGLIASFFSIIFGYSRLVFALSRAGYLPKFMSLTSSRKAPTWALVVPGVLGFIVSLSGAGDLILGMAVVGATLSYALMALSHILLRVKQPNLERPYRTPGGMVTSGIGLVLSLIALTGVYAFDPRAFAYTIVLFVLGAAYFFVFRRHQLVAKNADEEFALLAQAESDLDAGEARG</sequence>
<evidence type="ECO:0000256" key="4">
    <source>
        <dbReference type="ARBA" id="ARBA00022989"/>
    </source>
</evidence>
<feature type="transmembrane region" description="Helical" evidence="6">
    <location>
        <begin position="47"/>
        <end position="71"/>
    </location>
</feature>
<name>U2FUW6_9GAMM</name>
<feature type="transmembrane region" description="Helical" evidence="6">
    <location>
        <begin position="178"/>
        <end position="196"/>
    </location>
</feature>
<dbReference type="Proteomes" id="UP000006242">
    <property type="component" value="Unassembled WGS sequence"/>
</dbReference>
<evidence type="ECO:0000313" key="8">
    <source>
        <dbReference type="Proteomes" id="UP000006242"/>
    </source>
</evidence>
<accession>U2FUW6</accession>
<dbReference type="GO" id="GO:0022857">
    <property type="term" value="F:transmembrane transporter activity"/>
    <property type="evidence" value="ECO:0007669"/>
    <property type="project" value="InterPro"/>
</dbReference>
<feature type="transmembrane region" description="Helical" evidence="6">
    <location>
        <begin position="151"/>
        <end position="172"/>
    </location>
</feature>
<evidence type="ECO:0000256" key="3">
    <source>
        <dbReference type="ARBA" id="ARBA00022692"/>
    </source>
</evidence>
<keyword evidence="4 6" id="KW-1133">Transmembrane helix</keyword>
<keyword evidence="8" id="KW-1185">Reference proteome</keyword>
<dbReference type="Pfam" id="PF13520">
    <property type="entry name" value="AA_permease_2"/>
    <property type="match status" value="1"/>
</dbReference>
<dbReference type="GO" id="GO:0005886">
    <property type="term" value="C:plasma membrane"/>
    <property type="evidence" value="ECO:0007669"/>
    <property type="project" value="UniProtKB-SubCell"/>
</dbReference>
<keyword evidence="2" id="KW-1003">Cell membrane</keyword>
<protein>
    <submittedName>
        <fullName evidence="7">Ethanolamine permease protein</fullName>
    </submittedName>
</protein>
<dbReference type="EMBL" id="AFNV02000023">
    <property type="protein sequence ID" value="ERJ18118.1"/>
    <property type="molecule type" value="Genomic_DNA"/>
</dbReference>
<evidence type="ECO:0000256" key="6">
    <source>
        <dbReference type="SAM" id="Phobius"/>
    </source>
</evidence>